<evidence type="ECO:0000256" key="2">
    <source>
        <dbReference type="ARBA" id="ARBA00008335"/>
    </source>
</evidence>
<comment type="similarity">
    <text evidence="2">Belongs to the major facilitator superfamily.</text>
</comment>
<evidence type="ECO:0000256" key="7">
    <source>
        <dbReference type="SAM" id="Phobius"/>
    </source>
</evidence>
<evidence type="ECO:0000256" key="6">
    <source>
        <dbReference type="ARBA" id="ARBA00023136"/>
    </source>
</evidence>
<dbReference type="AlphaFoldDB" id="A0A0W0CH02"/>
<dbReference type="GO" id="GO:0012505">
    <property type="term" value="C:endomembrane system"/>
    <property type="evidence" value="ECO:0007669"/>
    <property type="project" value="UniProtKB-SubCell"/>
</dbReference>
<comment type="caution">
    <text evidence="8">The sequence shown here is derived from an EMBL/GenBank/DDBJ whole genome shotgun (WGS) entry which is preliminary data.</text>
</comment>
<dbReference type="InterPro" id="IPR036259">
    <property type="entry name" value="MFS_trans_sf"/>
</dbReference>
<protein>
    <submittedName>
        <fullName evidence="8">Bypass of stop codon protein 6</fullName>
    </submittedName>
</protein>
<accession>A0A0W0CH02</accession>
<dbReference type="GO" id="GO:0016020">
    <property type="term" value="C:membrane"/>
    <property type="evidence" value="ECO:0007669"/>
    <property type="project" value="TreeGrafter"/>
</dbReference>
<dbReference type="Gene3D" id="1.20.1250.20">
    <property type="entry name" value="MFS general substrate transporter like domains"/>
    <property type="match status" value="1"/>
</dbReference>
<dbReference type="PANTHER" id="PTHR23514">
    <property type="entry name" value="BYPASS OF STOP CODON PROTEIN 6"/>
    <property type="match status" value="1"/>
</dbReference>
<name>A0A0W0CH02_CANGB</name>
<feature type="transmembrane region" description="Helical" evidence="7">
    <location>
        <begin position="160"/>
        <end position="177"/>
    </location>
</feature>
<proteinExistence type="inferred from homology"/>
<feature type="transmembrane region" description="Helical" evidence="7">
    <location>
        <begin position="276"/>
        <end position="297"/>
    </location>
</feature>
<reference evidence="8 9" key="1">
    <citation type="submission" date="2015-10" db="EMBL/GenBank/DDBJ databases">
        <title>Draft genomes sequences of Candida glabrata isolates 1A, 1B, 2A, 2B, 3A and 3B.</title>
        <authorList>
            <person name="Haavelsrud O.E."/>
            <person name="Gaustad P."/>
        </authorList>
    </citation>
    <scope>NUCLEOTIDE SEQUENCE [LARGE SCALE GENOMIC DNA]</scope>
    <source>
        <strain evidence="8">910700640</strain>
    </source>
</reference>
<keyword evidence="6 7" id="KW-0472">Membrane</keyword>
<keyword evidence="3" id="KW-0813">Transport</keyword>
<feature type="transmembrane region" description="Helical" evidence="7">
    <location>
        <begin position="106"/>
        <end position="125"/>
    </location>
</feature>
<dbReference type="Proteomes" id="UP000054886">
    <property type="component" value="Unassembled WGS sequence"/>
</dbReference>
<evidence type="ECO:0000256" key="4">
    <source>
        <dbReference type="ARBA" id="ARBA00022692"/>
    </source>
</evidence>
<dbReference type="VEuPathDB" id="FungiDB:GVI51_E01265"/>
<feature type="transmembrane region" description="Helical" evidence="7">
    <location>
        <begin position="318"/>
        <end position="340"/>
    </location>
</feature>
<sequence length="375" mass="41841">MSKVSGEEEYELGGLHEVNADASATSYFMKDGERREIEEVEGRAVVREVNWKGHDILLYDLDYEKLPMVRYQVAFCLVMFLVFGLNDQTTGSLLPTLTEHYNISTFTVSNIFLIQLSGYTCASLLNEKVHRMGGVRGAMVIVCMLCIVPLLVMAMKPSHFYIYMICCFPLGLGLGILKNPVVVLYSIYMFLYLGAEITTGSWFFTYLLKTKSDNRIGMSYVAASFWSGITLGRLLLGFVTKRLFSTEYNASNAYSWLSVVFFSLFVAIGLLNYSSIFYFACMFVSMFFGGFFIGPLFPNASIVALQNLPPKLHISGMGTAVAIGGCGGAGLPYLTGLIIHSCGEEIIPFMSWSMVVAFTIVWYLYPRFIPALKDN</sequence>
<organism evidence="8 9">
    <name type="scientific">Candida glabrata</name>
    <name type="common">Yeast</name>
    <name type="synonym">Torulopsis glabrata</name>
    <dbReference type="NCBI Taxonomy" id="5478"/>
    <lineage>
        <taxon>Eukaryota</taxon>
        <taxon>Fungi</taxon>
        <taxon>Dikarya</taxon>
        <taxon>Ascomycota</taxon>
        <taxon>Saccharomycotina</taxon>
        <taxon>Saccharomycetes</taxon>
        <taxon>Saccharomycetales</taxon>
        <taxon>Saccharomycetaceae</taxon>
        <taxon>Nakaseomyces</taxon>
    </lineage>
</organism>
<dbReference type="SUPFAM" id="SSF103473">
    <property type="entry name" value="MFS general substrate transporter"/>
    <property type="match status" value="2"/>
</dbReference>
<keyword evidence="5 7" id="KW-1133">Transmembrane helix</keyword>
<evidence type="ECO:0000313" key="9">
    <source>
        <dbReference type="Proteomes" id="UP000054886"/>
    </source>
</evidence>
<feature type="transmembrane region" description="Helical" evidence="7">
    <location>
        <begin position="68"/>
        <end position="86"/>
    </location>
</feature>
<dbReference type="InterPro" id="IPR051788">
    <property type="entry name" value="MFS_Transporter"/>
</dbReference>
<evidence type="ECO:0000256" key="1">
    <source>
        <dbReference type="ARBA" id="ARBA00004127"/>
    </source>
</evidence>
<keyword evidence="4 7" id="KW-0812">Transmembrane</keyword>
<dbReference type="VEuPathDB" id="FungiDB:CAGL0E01507g"/>
<feature type="transmembrane region" description="Helical" evidence="7">
    <location>
        <begin position="220"/>
        <end position="239"/>
    </location>
</feature>
<gene>
    <name evidence="8" type="ORF">AO440_000938</name>
</gene>
<dbReference type="EMBL" id="LLZZ01000151">
    <property type="protein sequence ID" value="KTA98826.1"/>
    <property type="molecule type" value="Genomic_DNA"/>
</dbReference>
<dbReference type="VEuPathDB" id="FungiDB:B1J91_E01507g"/>
<feature type="transmembrane region" description="Helical" evidence="7">
    <location>
        <begin position="189"/>
        <end position="208"/>
    </location>
</feature>
<dbReference type="PANTHER" id="PTHR23514:SF3">
    <property type="entry name" value="BYPASS OF STOP CODON PROTEIN 6"/>
    <property type="match status" value="1"/>
</dbReference>
<dbReference type="VEuPathDB" id="FungiDB:GWK60_E01265"/>
<feature type="transmembrane region" description="Helical" evidence="7">
    <location>
        <begin position="137"/>
        <end position="154"/>
    </location>
</feature>
<evidence type="ECO:0000256" key="3">
    <source>
        <dbReference type="ARBA" id="ARBA00022448"/>
    </source>
</evidence>
<evidence type="ECO:0000256" key="5">
    <source>
        <dbReference type="ARBA" id="ARBA00022989"/>
    </source>
</evidence>
<feature type="transmembrane region" description="Helical" evidence="7">
    <location>
        <begin position="346"/>
        <end position="365"/>
    </location>
</feature>
<feature type="transmembrane region" description="Helical" evidence="7">
    <location>
        <begin position="251"/>
        <end position="270"/>
    </location>
</feature>
<comment type="subcellular location">
    <subcellularLocation>
        <location evidence="1">Endomembrane system</location>
        <topology evidence="1">Multi-pass membrane protein</topology>
    </subcellularLocation>
</comment>
<evidence type="ECO:0000313" key="8">
    <source>
        <dbReference type="EMBL" id="KTA98826.1"/>
    </source>
</evidence>